<dbReference type="EMBL" id="VSSQ01048143">
    <property type="protein sequence ID" value="MPN02189.1"/>
    <property type="molecule type" value="Genomic_DNA"/>
</dbReference>
<name>A0A645EM41_9ZZZZ</name>
<comment type="caution">
    <text evidence="1">The sequence shown here is derived from an EMBL/GenBank/DDBJ whole genome shotgun (WGS) entry which is preliminary data.</text>
</comment>
<gene>
    <name evidence="1" type="ORF">SDC9_149403</name>
</gene>
<organism evidence="1">
    <name type="scientific">bioreactor metagenome</name>
    <dbReference type="NCBI Taxonomy" id="1076179"/>
    <lineage>
        <taxon>unclassified sequences</taxon>
        <taxon>metagenomes</taxon>
        <taxon>ecological metagenomes</taxon>
    </lineage>
</organism>
<protein>
    <submittedName>
        <fullName evidence="1">Uncharacterized protein</fullName>
    </submittedName>
</protein>
<proteinExistence type="predicted"/>
<reference evidence="1" key="1">
    <citation type="submission" date="2019-08" db="EMBL/GenBank/DDBJ databases">
        <authorList>
            <person name="Kucharzyk K."/>
            <person name="Murdoch R.W."/>
            <person name="Higgins S."/>
            <person name="Loffler F."/>
        </authorList>
    </citation>
    <scope>NUCLEOTIDE SEQUENCE</scope>
</reference>
<dbReference type="AlphaFoldDB" id="A0A645EM41"/>
<sequence length="49" mass="5618">MPFFGLSADKCENKCQQRQNEGTESKHDHNNRMEIVILHETSPPSQTCT</sequence>
<accession>A0A645EM41</accession>
<evidence type="ECO:0000313" key="1">
    <source>
        <dbReference type="EMBL" id="MPN02189.1"/>
    </source>
</evidence>